<dbReference type="InterPro" id="IPR017441">
    <property type="entry name" value="Protein_kinase_ATP_BS"/>
</dbReference>
<dbReference type="InterPro" id="IPR011460">
    <property type="entry name" value="Lcl_C"/>
</dbReference>
<protein>
    <submittedName>
        <fullName evidence="7">Serine/threonine protein kinase</fullName>
    </submittedName>
</protein>
<dbReference type="GO" id="GO:0004674">
    <property type="term" value="F:protein serine/threonine kinase activity"/>
    <property type="evidence" value="ECO:0007669"/>
    <property type="project" value="UniProtKB-KW"/>
</dbReference>
<evidence type="ECO:0000256" key="1">
    <source>
        <dbReference type="ARBA" id="ARBA00022679"/>
    </source>
</evidence>
<dbReference type="AlphaFoldDB" id="A0A8G2C070"/>
<dbReference type="Pfam" id="PF00069">
    <property type="entry name" value="Pkinase"/>
    <property type="match status" value="1"/>
</dbReference>
<dbReference type="PANTHER" id="PTHR43289">
    <property type="entry name" value="MITOGEN-ACTIVATED PROTEIN KINASE KINASE KINASE 20-RELATED"/>
    <property type="match status" value="1"/>
</dbReference>
<dbReference type="PROSITE" id="PS50011">
    <property type="entry name" value="PROTEIN_KINASE_DOM"/>
    <property type="match status" value="1"/>
</dbReference>
<evidence type="ECO:0000259" key="6">
    <source>
        <dbReference type="PROSITE" id="PS50011"/>
    </source>
</evidence>
<keyword evidence="4 5" id="KW-0067">ATP-binding</keyword>
<sequence>MTMKIGRYNVLGGLGRGGMGGVYKVGHQALGRIMALKLLQPHELLNELMGEEAVRSAFLREARLLGSCEHRNIASVLDLDEDRGRPFMVLEYLCMNLGGLIGEGRVVEDVTRAVPPRTALDFVRQTLDGLEYLHGRGIIHLDVKPGNLMLGSDGTIKLIDLGLSRLRGEVWVKPRGLKIGSPYYAPPEQEDSPEKADERADLHAVGVVLHRLVSGFLPVDGLADSPLFSGPWREFFARALASDPDARFQDAGAMRDALKTLEADLQRRSNNECVLQEPVCTVMGRLRSKPLRTGVGPRPFDFLDELYRPMAYHETELEEAMGGWLDRCTGLVWGAVSPWPMTWDEGMASAASVASGTDAAEGWRMPTVEELVSLLRPGLELDEFCHRPFGDRYLWLWTGDRRSYTSAWFVDVGGGAVLAQDRSCRFHVRLVRSV</sequence>
<reference evidence="7 8" key="1">
    <citation type="submission" date="2016-10" db="EMBL/GenBank/DDBJ databases">
        <authorList>
            <person name="Varghese N."/>
            <person name="Submissions S."/>
        </authorList>
    </citation>
    <scope>NUCLEOTIDE SEQUENCE [LARGE SCALE GENOMIC DNA]</scope>
    <source>
        <strain evidence="7 8">DSM 1741</strain>
    </source>
</reference>
<evidence type="ECO:0000256" key="2">
    <source>
        <dbReference type="ARBA" id="ARBA00022741"/>
    </source>
</evidence>
<feature type="binding site" evidence="5">
    <location>
        <position position="37"/>
    </location>
    <ligand>
        <name>ATP</name>
        <dbReference type="ChEBI" id="CHEBI:30616"/>
    </ligand>
</feature>
<proteinExistence type="predicted"/>
<dbReference type="Pfam" id="PF07603">
    <property type="entry name" value="Lcl_C"/>
    <property type="match status" value="1"/>
</dbReference>
<dbReference type="EMBL" id="FOTO01000001">
    <property type="protein sequence ID" value="SFL26917.1"/>
    <property type="molecule type" value="Genomic_DNA"/>
</dbReference>
<dbReference type="CDD" id="cd14014">
    <property type="entry name" value="STKc_PknB_like"/>
    <property type="match status" value="1"/>
</dbReference>
<dbReference type="Gene3D" id="3.30.200.20">
    <property type="entry name" value="Phosphorylase Kinase, domain 1"/>
    <property type="match status" value="1"/>
</dbReference>
<dbReference type="Proteomes" id="UP000199581">
    <property type="component" value="Unassembled WGS sequence"/>
</dbReference>
<dbReference type="InterPro" id="IPR000719">
    <property type="entry name" value="Prot_kinase_dom"/>
</dbReference>
<dbReference type="InterPro" id="IPR008271">
    <property type="entry name" value="Ser/Thr_kinase_AS"/>
</dbReference>
<gene>
    <name evidence="7" type="ORF">SAMN05421830_101257</name>
</gene>
<keyword evidence="7" id="KW-0723">Serine/threonine-protein kinase</keyword>
<dbReference type="SUPFAM" id="SSF56112">
    <property type="entry name" value="Protein kinase-like (PK-like)"/>
    <property type="match status" value="1"/>
</dbReference>
<dbReference type="InterPro" id="IPR011009">
    <property type="entry name" value="Kinase-like_dom_sf"/>
</dbReference>
<evidence type="ECO:0000313" key="8">
    <source>
        <dbReference type="Proteomes" id="UP000199581"/>
    </source>
</evidence>
<dbReference type="GO" id="GO:0005524">
    <property type="term" value="F:ATP binding"/>
    <property type="evidence" value="ECO:0007669"/>
    <property type="project" value="UniProtKB-UniRule"/>
</dbReference>
<dbReference type="Gene3D" id="1.10.510.10">
    <property type="entry name" value="Transferase(Phosphotransferase) domain 1"/>
    <property type="match status" value="1"/>
</dbReference>
<accession>A0A8G2C070</accession>
<keyword evidence="1" id="KW-0808">Transferase</keyword>
<dbReference type="PROSITE" id="PS00107">
    <property type="entry name" value="PROTEIN_KINASE_ATP"/>
    <property type="match status" value="1"/>
</dbReference>
<name>A0A8G2C070_DESNO</name>
<dbReference type="PROSITE" id="PS00108">
    <property type="entry name" value="PROTEIN_KINASE_ST"/>
    <property type="match status" value="1"/>
</dbReference>
<evidence type="ECO:0000313" key="7">
    <source>
        <dbReference type="EMBL" id="SFL26917.1"/>
    </source>
</evidence>
<dbReference type="PANTHER" id="PTHR43289:SF6">
    <property type="entry name" value="SERINE_THREONINE-PROTEIN KINASE NEKL-3"/>
    <property type="match status" value="1"/>
</dbReference>
<comment type="caution">
    <text evidence="7">The sequence shown here is derived from an EMBL/GenBank/DDBJ whole genome shotgun (WGS) entry which is preliminary data.</text>
</comment>
<keyword evidence="2 5" id="KW-0547">Nucleotide-binding</keyword>
<dbReference type="SMART" id="SM00220">
    <property type="entry name" value="S_TKc"/>
    <property type="match status" value="1"/>
</dbReference>
<evidence type="ECO:0000256" key="3">
    <source>
        <dbReference type="ARBA" id="ARBA00022777"/>
    </source>
</evidence>
<evidence type="ECO:0000256" key="5">
    <source>
        <dbReference type="PROSITE-ProRule" id="PRU10141"/>
    </source>
</evidence>
<evidence type="ECO:0000256" key="4">
    <source>
        <dbReference type="ARBA" id="ARBA00022840"/>
    </source>
</evidence>
<keyword evidence="8" id="KW-1185">Reference proteome</keyword>
<organism evidence="7 8">
    <name type="scientific">Desulfomicrobium norvegicum (strain DSM 1741 / NCIMB 8310)</name>
    <name type="common">Desulfovibrio baculatus (strain Norway 4)</name>
    <name type="synonym">Desulfovibrio desulfuricans (strain Norway 4)</name>
    <dbReference type="NCBI Taxonomy" id="52561"/>
    <lineage>
        <taxon>Bacteria</taxon>
        <taxon>Pseudomonadati</taxon>
        <taxon>Thermodesulfobacteriota</taxon>
        <taxon>Desulfovibrionia</taxon>
        <taxon>Desulfovibrionales</taxon>
        <taxon>Desulfomicrobiaceae</taxon>
        <taxon>Desulfomicrobium</taxon>
    </lineage>
</organism>
<keyword evidence="3 7" id="KW-0418">Kinase</keyword>
<dbReference type="OrthoDB" id="9779541at2"/>
<feature type="domain" description="Protein kinase" evidence="6">
    <location>
        <begin position="8"/>
        <end position="280"/>
    </location>
</feature>